<proteinExistence type="predicted"/>
<gene>
    <name evidence="1" type="ORF">PIB30_077369</name>
</gene>
<evidence type="ECO:0000313" key="2">
    <source>
        <dbReference type="Proteomes" id="UP001341840"/>
    </source>
</evidence>
<keyword evidence="2" id="KW-1185">Reference proteome</keyword>
<sequence>MRAMACMGRRVVITIHPPLPAAITFAPEFRLTHRLHLHEACSVLFDSIPMGSMQLSMISEAYELATPCMWLELGWMDGILGYSMGRRKLCVSIKLGVQRIDSAVARVDSTFENGLKGGPVDSSSSESILKSFDPLVRRKNVTVMT</sequence>
<dbReference type="EMBL" id="JASCZI010001039">
    <property type="protein sequence ID" value="MED6114132.1"/>
    <property type="molecule type" value="Genomic_DNA"/>
</dbReference>
<organism evidence="1 2">
    <name type="scientific">Stylosanthes scabra</name>
    <dbReference type="NCBI Taxonomy" id="79078"/>
    <lineage>
        <taxon>Eukaryota</taxon>
        <taxon>Viridiplantae</taxon>
        <taxon>Streptophyta</taxon>
        <taxon>Embryophyta</taxon>
        <taxon>Tracheophyta</taxon>
        <taxon>Spermatophyta</taxon>
        <taxon>Magnoliopsida</taxon>
        <taxon>eudicotyledons</taxon>
        <taxon>Gunneridae</taxon>
        <taxon>Pentapetalae</taxon>
        <taxon>rosids</taxon>
        <taxon>fabids</taxon>
        <taxon>Fabales</taxon>
        <taxon>Fabaceae</taxon>
        <taxon>Papilionoideae</taxon>
        <taxon>50 kb inversion clade</taxon>
        <taxon>dalbergioids sensu lato</taxon>
        <taxon>Dalbergieae</taxon>
        <taxon>Pterocarpus clade</taxon>
        <taxon>Stylosanthes</taxon>
    </lineage>
</organism>
<name>A0ABU6QRM8_9FABA</name>
<comment type="caution">
    <text evidence="1">The sequence shown here is derived from an EMBL/GenBank/DDBJ whole genome shotgun (WGS) entry which is preliminary data.</text>
</comment>
<evidence type="ECO:0000313" key="1">
    <source>
        <dbReference type="EMBL" id="MED6114132.1"/>
    </source>
</evidence>
<protein>
    <submittedName>
        <fullName evidence="1">Uncharacterized protein</fullName>
    </submittedName>
</protein>
<dbReference type="Proteomes" id="UP001341840">
    <property type="component" value="Unassembled WGS sequence"/>
</dbReference>
<accession>A0ABU6QRM8</accession>
<reference evidence="1 2" key="1">
    <citation type="journal article" date="2023" name="Plants (Basel)">
        <title>Bridging the Gap: Combining Genomics and Transcriptomics Approaches to Understand Stylosanthes scabra, an Orphan Legume from the Brazilian Caatinga.</title>
        <authorList>
            <person name="Ferreira-Neto J.R.C."/>
            <person name="da Silva M.D."/>
            <person name="Binneck E."/>
            <person name="de Melo N.F."/>
            <person name="da Silva R.H."/>
            <person name="de Melo A.L.T.M."/>
            <person name="Pandolfi V."/>
            <person name="Bustamante F.O."/>
            <person name="Brasileiro-Vidal A.C."/>
            <person name="Benko-Iseppon A.M."/>
        </authorList>
    </citation>
    <scope>NUCLEOTIDE SEQUENCE [LARGE SCALE GENOMIC DNA]</scope>
    <source>
        <tissue evidence="1">Leaves</tissue>
    </source>
</reference>